<gene>
    <name evidence="2" type="ORF">ACFSE6_12515</name>
</gene>
<dbReference type="PRINTS" id="PR00111">
    <property type="entry name" value="ABHYDROLASE"/>
</dbReference>
<evidence type="ECO:0000259" key="1">
    <source>
        <dbReference type="Pfam" id="PF00561"/>
    </source>
</evidence>
<protein>
    <submittedName>
        <fullName evidence="2">Alpha/beta hydrolase</fullName>
    </submittedName>
</protein>
<dbReference type="PANTHER" id="PTHR46438">
    <property type="entry name" value="ALPHA/BETA-HYDROLASES SUPERFAMILY PROTEIN"/>
    <property type="match status" value="1"/>
</dbReference>
<reference evidence="3" key="1">
    <citation type="journal article" date="2019" name="Int. J. Syst. Evol. Microbiol.">
        <title>The Global Catalogue of Microorganisms (GCM) 10K type strain sequencing project: providing services to taxonomists for standard genome sequencing and annotation.</title>
        <authorList>
            <consortium name="The Broad Institute Genomics Platform"/>
            <consortium name="The Broad Institute Genome Sequencing Center for Infectious Disease"/>
            <person name="Wu L."/>
            <person name="Ma J."/>
        </authorList>
    </citation>
    <scope>NUCLEOTIDE SEQUENCE [LARGE SCALE GENOMIC DNA]</scope>
    <source>
        <strain evidence="3">JCM 17130</strain>
    </source>
</reference>
<dbReference type="RefSeq" id="WP_388007395.1">
    <property type="nucleotide sequence ID" value="NZ_JBHUEE010000006.1"/>
</dbReference>
<dbReference type="PANTHER" id="PTHR46438:SF11">
    <property type="entry name" value="LIPASE-RELATED"/>
    <property type="match status" value="1"/>
</dbReference>
<keyword evidence="2" id="KW-0378">Hydrolase</keyword>
<feature type="domain" description="AB hydrolase-1" evidence="1">
    <location>
        <begin position="81"/>
        <end position="207"/>
    </location>
</feature>
<evidence type="ECO:0000313" key="2">
    <source>
        <dbReference type="EMBL" id="MFD1718663.1"/>
    </source>
</evidence>
<dbReference type="Pfam" id="PF00561">
    <property type="entry name" value="Abhydrolase_1"/>
    <property type="match status" value="1"/>
</dbReference>
<accession>A0ABW4L768</accession>
<dbReference type="InterPro" id="IPR000073">
    <property type="entry name" value="AB_hydrolase_1"/>
</dbReference>
<proteinExistence type="predicted"/>
<dbReference type="InterPro" id="IPR029058">
    <property type="entry name" value="AB_hydrolase_fold"/>
</dbReference>
<name>A0ABW4L768_9MICO</name>
<comment type="caution">
    <text evidence="2">The sequence shown here is derived from an EMBL/GenBank/DDBJ whole genome shotgun (WGS) entry which is preliminary data.</text>
</comment>
<keyword evidence="3" id="KW-1185">Reference proteome</keyword>
<evidence type="ECO:0000313" key="3">
    <source>
        <dbReference type="Proteomes" id="UP001597277"/>
    </source>
</evidence>
<dbReference type="EMBL" id="JBHUEE010000006">
    <property type="protein sequence ID" value="MFD1718663.1"/>
    <property type="molecule type" value="Genomic_DNA"/>
</dbReference>
<dbReference type="Gene3D" id="3.40.50.1820">
    <property type="entry name" value="alpha/beta hydrolase"/>
    <property type="match status" value="1"/>
</dbReference>
<dbReference type="SUPFAM" id="SSF53474">
    <property type="entry name" value="alpha/beta-Hydrolases"/>
    <property type="match status" value="1"/>
</dbReference>
<sequence>MRPVPSTPTRTRTGRLARAALLTGGALAGTAAAAVGSYVRHNLTSRRRELDDVADAGFVERQVVVDGRRVNYAEGPDNGAPVVLLHGQGSRWQDASPVLPVLAEDHHVFAVDVPGHGDSDWLPAEEYTNARVGEILAGALEAAVGEPAIVSGHSSGGLLALWIAAHRPDLVSGLLLEDPPLFSSEMPRLLRTTGGTLPRLAEEYLATSVVESFQRYFVARGDYFAFFGPLEQPIVDYSLRWLDRHPDEPLRLFFLPPFVTVFFEGLVRYDPAFGAAWVRDLWYEGFDTATALSAVAAPTVLLHTNYFDHARGSAYQDGILMAAMDSDDVERALRLLPGADLLQVASGHLVHVERPNAYLDALFGLSEEVNG</sequence>
<dbReference type="Proteomes" id="UP001597277">
    <property type="component" value="Unassembled WGS sequence"/>
</dbReference>
<dbReference type="GO" id="GO:0016787">
    <property type="term" value="F:hydrolase activity"/>
    <property type="evidence" value="ECO:0007669"/>
    <property type="project" value="UniProtKB-KW"/>
</dbReference>
<organism evidence="2 3">
    <name type="scientific">Georgenia deserti</name>
    <dbReference type="NCBI Taxonomy" id="2093781"/>
    <lineage>
        <taxon>Bacteria</taxon>
        <taxon>Bacillati</taxon>
        <taxon>Actinomycetota</taxon>
        <taxon>Actinomycetes</taxon>
        <taxon>Micrococcales</taxon>
        <taxon>Bogoriellaceae</taxon>
        <taxon>Georgenia</taxon>
    </lineage>
</organism>